<dbReference type="GO" id="GO:0008448">
    <property type="term" value="F:N-acetylglucosamine-6-phosphate deacetylase activity"/>
    <property type="evidence" value="ECO:0007669"/>
    <property type="project" value="UniProtKB-EC"/>
</dbReference>
<dbReference type="NCBIfam" id="TIGR00221">
    <property type="entry name" value="nagA"/>
    <property type="match status" value="1"/>
</dbReference>
<dbReference type="SUPFAM" id="SSF51556">
    <property type="entry name" value="Metallo-dependent hydrolases"/>
    <property type="match status" value="1"/>
</dbReference>
<dbReference type="PANTHER" id="PTHR11113:SF14">
    <property type="entry name" value="N-ACETYLGLUCOSAMINE-6-PHOSPHATE DEACETYLASE"/>
    <property type="match status" value="1"/>
</dbReference>
<organism evidence="7 8">
    <name type="scientific">Bacillus spongiae</name>
    <dbReference type="NCBI Taxonomy" id="2683610"/>
    <lineage>
        <taxon>Bacteria</taxon>
        <taxon>Bacillati</taxon>
        <taxon>Bacillota</taxon>
        <taxon>Bacilli</taxon>
        <taxon>Bacillales</taxon>
        <taxon>Bacillaceae</taxon>
        <taxon>Bacillus</taxon>
    </lineage>
</organism>
<evidence type="ECO:0000313" key="7">
    <source>
        <dbReference type="EMBL" id="MEI5908217.1"/>
    </source>
</evidence>
<comment type="caution">
    <text evidence="7">The sequence shown here is derived from an EMBL/GenBank/DDBJ whole genome shotgun (WGS) entry which is preliminary data.</text>
</comment>
<dbReference type="PIRSF" id="PIRSF038994">
    <property type="entry name" value="NagA"/>
    <property type="match status" value="1"/>
</dbReference>
<evidence type="ECO:0000256" key="4">
    <source>
        <dbReference type="ARBA" id="ARBA00023277"/>
    </source>
</evidence>
<dbReference type="EC" id="3.5.1.25" evidence="7"/>
<reference evidence="7 8" key="1">
    <citation type="journal article" date="2018" name="J. Microbiol.">
        <title>Bacillus spongiae sp. nov., isolated from sponge of Jeju Island.</title>
        <authorList>
            <person name="Lee G.E."/>
            <person name="Im W.T."/>
            <person name="Park J.S."/>
        </authorList>
    </citation>
    <scope>NUCLEOTIDE SEQUENCE [LARGE SCALE GENOMIC DNA]</scope>
    <source>
        <strain evidence="7 8">135PIL107-10</strain>
    </source>
</reference>
<evidence type="ECO:0000313" key="8">
    <source>
        <dbReference type="Proteomes" id="UP001312865"/>
    </source>
</evidence>
<keyword evidence="3 5" id="KW-0378">Hydrolase</keyword>
<dbReference type="EMBL" id="JBBAXC010000011">
    <property type="protein sequence ID" value="MEI5908217.1"/>
    <property type="molecule type" value="Genomic_DNA"/>
</dbReference>
<dbReference type="InterPro" id="IPR006680">
    <property type="entry name" value="Amidohydro-rel"/>
</dbReference>
<evidence type="ECO:0000256" key="5">
    <source>
        <dbReference type="PIRNR" id="PIRNR038994"/>
    </source>
</evidence>
<name>A0ABU8HGC7_9BACI</name>
<keyword evidence="4 5" id="KW-0119">Carbohydrate metabolism</keyword>
<feature type="domain" description="Amidohydrolase-related" evidence="6">
    <location>
        <begin position="60"/>
        <end position="390"/>
    </location>
</feature>
<accession>A0ABU8HGC7</accession>
<dbReference type="RefSeq" id="WP_336587655.1">
    <property type="nucleotide sequence ID" value="NZ_JBBAXC010000011.1"/>
</dbReference>
<proteinExistence type="inferred from homology"/>
<evidence type="ECO:0000256" key="2">
    <source>
        <dbReference type="ARBA" id="ARBA00022723"/>
    </source>
</evidence>
<gene>
    <name evidence="7" type="primary">nagA</name>
    <name evidence="7" type="ORF">WAK64_14255</name>
</gene>
<dbReference type="InterPro" id="IPR011059">
    <property type="entry name" value="Metal-dep_hydrolase_composite"/>
</dbReference>
<protein>
    <submittedName>
        <fullName evidence="7">N-acetylglucosamine-6-phosphate deacetylase</fullName>
        <ecNumber evidence="7">3.5.1.25</ecNumber>
    </submittedName>
</protein>
<dbReference type="InterPro" id="IPR032466">
    <property type="entry name" value="Metal_Hydrolase"/>
</dbReference>
<keyword evidence="2" id="KW-0479">Metal-binding</keyword>
<dbReference type="Pfam" id="PF01979">
    <property type="entry name" value="Amidohydro_1"/>
    <property type="match status" value="1"/>
</dbReference>
<dbReference type="Gene3D" id="3.20.20.140">
    <property type="entry name" value="Metal-dependent hydrolases"/>
    <property type="match status" value="1"/>
</dbReference>
<dbReference type="CDD" id="cd00854">
    <property type="entry name" value="NagA"/>
    <property type="match status" value="1"/>
</dbReference>
<comment type="similarity">
    <text evidence="1 5">Belongs to the metallo-dependent hydrolases superfamily. NagA family.</text>
</comment>
<dbReference type="Proteomes" id="UP001312865">
    <property type="component" value="Unassembled WGS sequence"/>
</dbReference>
<evidence type="ECO:0000256" key="3">
    <source>
        <dbReference type="ARBA" id="ARBA00022801"/>
    </source>
</evidence>
<keyword evidence="8" id="KW-1185">Reference proteome</keyword>
<evidence type="ECO:0000259" key="6">
    <source>
        <dbReference type="Pfam" id="PF01979"/>
    </source>
</evidence>
<dbReference type="SUPFAM" id="SSF51338">
    <property type="entry name" value="Composite domain of metallo-dependent hydrolases"/>
    <property type="match status" value="1"/>
</dbReference>
<dbReference type="Gene3D" id="2.30.40.10">
    <property type="entry name" value="Urease, subunit C, domain 1"/>
    <property type="match status" value="1"/>
</dbReference>
<sequence>MNIFPDKLAIENVKIYGESSIFDSGFIKIDKGMIREIGSMDELTSMDGYYKLPVPNGMCIVPGMIDLHIHGVNSADAMDSTFESLDRMTMALPKEGTTSFLATTMTERIPIIEQALGNIGDYINQGQRVGRAELIGVHLEGPFINKEKAGAQPIEYILMPDVNLFKRWLEYSKNTIKVVTLAPEVDKDFQLVHYLSKNGIVASAGHSNVSFERAYEAIDEGINHITHLFNQMSGFHHRDPGLVGAAFTRKEVMVELIADGIHVRPEVVDIAFRQVTEERMILITDSMRAKGMKNGDYDLGGQQITVKDGKALLDENTLAGSVLKMIDAFKNIQRFAQCDIVQAIKMTSENPAKQLNLFHRKGSVAPGKDADLVLLDQELNVYMTICRGKVAFNRSDE</sequence>
<dbReference type="InterPro" id="IPR003764">
    <property type="entry name" value="GlcNAc_6-P_deAcase"/>
</dbReference>
<dbReference type="PANTHER" id="PTHR11113">
    <property type="entry name" value="N-ACETYLGLUCOSAMINE-6-PHOSPHATE DEACETYLASE"/>
    <property type="match status" value="1"/>
</dbReference>
<evidence type="ECO:0000256" key="1">
    <source>
        <dbReference type="ARBA" id="ARBA00010716"/>
    </source>
</evidence>